<dbReference type="RefSeq" id="WP_017807558.1">
    <property type="nucleotide sequence ID" value="NZ_PQVK01000044.1"/>
</dbReference>
<proteinExistence type="predicted"/>
<accession>A0A377I9A4</accession>
<evidence type="ECO:0000313" key="1">
    <source>
        <dbReference type="EMBL" id="STO71352.1"/>
    </source>
</evidence>
<gene>
    <name evidence="1" type="ORF">NCTC11296_01252</name>
</gene>
<organism evidence="1 2">
    <name type="scientific">Avibacterium paragallinarum</name>
    <name type="common">Haemophilus gallinarum</name>
    <dbReference type="NCBI Taxonomy" id="728"/>
    <lineage>
        <taxon>Bacteria</taxon>
        <taxon>Pseudomonadati</taxon>
        <taxon>Pseudomonadota</taxon>
        <taxon>Gammaproteobacteria</taxon>
        <taxon>Pasteurellales</taxon>
        <taxon>Pasteurellaceae</taxon>
        <taxon>Avibacterium</taxon>
    </lineage>
</organism>
<dbReference type="AlphaFoldDB" id="A0A377I9A4"/>
<protein>
    <submittedName>
        <fullName evidence="1">Uncharacterized protein</fullName>
    </submittedName>
</protein>
<sequence>MRKIIQISSNSNSKIINGETLYALCDDGSIWGLTAALDCGWVRLPDIPQDEPKQTEQSKGA</sequence>
<reference evidence="1 2" key="1">
    <citation type="submission" date="2018-06" db="EMBL/GenBank/DDBJ databases">
        <authorList>
            <consortium name="Pathogen Informatics"/>
            <person name="Doyle S."/>
        </authorList>
    </citation>
    <scope>NUCLEOTIDE SEQUENCE [LARGE SCALE GENOMIC DNA]</scope>
    <source>
        <strain evidence="1 2">NCTC11296</strain>
    </source>
</reference>
<name>A0A377I9A4_AVIPA</name>
<dbReference type="Proteomes" id="UP000254465">
    <property type="component" value="Unassembled WGS sequence"/>
</dbReference>
<evidence type="ECO:0000313" key="2">
    <source>
        <dbReference type="Proteomes" id="UP000254465"/>
    </source>
</evidence>
<dbReference type="EMBL" id="UGHK01000002">
    <property type="protein sequence ID" value="STO71352.1"/>
    <property type="molecule type" value="Genomic_DNA"/>
</dbReference>